<evidence type="ECO:0000313" key="3">
    <source>
        <dbReference type="Proteomes" id="UP000526302"/>
    </source>
</evidence>
<gene>
    <name evidence="2" type="ORF">GX950_02150</name>
</gene>
<organism evidence="2 3">
    <name type="scientific">Candidatus Iainarchaeum sp</name>
    <dbReference type="NCBI Taxonomy" id="3101447"/>
    <lineage>
        <taxon>Archaea</taxon>
        <taxon>Candidatus Iainarchaeota</taxon>
        <taxon>Candidatus Iainarchaeia</taxon>
        <taxon>Candidatus Iainarchaeales</taxon>
        <taxon>Candidatus Iainarchaeaceae</taxon>
        <taxon>Candidatus Iainarchaeum</taxon>
    </lineage>
</organism>
<evidence type="ECO:0000313" key="2">
    <source>
        <dbReference type="EMBL" id="NMA44589.1"/>
    </source>
</evidence>
<name>A0A7K4BZT8_9ARCH</name>
<feature type="region of interest" description="Disordered" evidence="1">
    <location>
        <begin position="288"/>
        <end position="323"/>
    </location>
</feature>
<protein>
    <submittedName>
        <fullName evidence="2">Uncharacterized protein</fullName>
    </submittedName>
</protein>
<dbReference type="AlphaFoldDB" id="A0A7K4BZT8"/>
<dbReference type="EMBL" id="JAAZKV010000018">
    <property type="protein sequence ID" value="NMA44589.1"/>
    <property type="molecule type" value="Genomic_DNA"/>
</dbReference>
<reference evidence="2 3" key="1">
    <citation type="journal article" date="2020" name="Biotechnol. Biofuels">
        <title>New insights from the biogas microbiome by comprehensive genome-resolved metagenomics of nearly 1600 species originating from multiple anaerobic digesters.</title>
        <authorList>
            <person name="Campanaro S."/>
            <person name="Treu L."/>
            <person name="Rodriguez-R L.M."/>
            <person name="Kovalovszki A."/>
            <person name="Ziels R.M."/>
            <person name="Maus I."/>
            <person name="Zhu X."/>
            <person name="Kougias P.G."/>
            <person name="Basile A."/>
            <person name="Luo G."/>
            <person name="Schluter A."/>
            <person name="Konstantinidis K.T."/>
            <person name="Angelidaki I."/>
        </authorList>
    </citation>
    <scope>NUCLEOTIDE SEQUENCE [LARGE SCALE GENOMIC DNA]</scope>
    <source>
        <strain evidence="2">AS22ysBPME_79</strain>
    </source>
</reference>
<accession>A0A7K4BZT8</accession>
<sequence>MRRPRIGRALPKRKKKEIRGRVVKGVQEPKQLEFNFGNSDAKKKRVVWSKSVKSKILGEALAAASRTGVPDFGVKKGIGEVQSKRLAKNLAELFTFNELFDRRRSFAATGNVFAKWRKLKSGRHELVKFGVDSSIYSLLSNGVSPQNTVTITREILSIKPEVFYNSEVNKRNLGNVSLDYSRREFIPKLQRMGVFPKAYYTNPDIRHRIERGIDLIIYLGFQRELSSRKQDAYIRKRFPKLTEKELRTRHFERVKSRGDVQELIASGVPEKLVLEAFPYVKGKTRGKKKKRSKILDTINAQLKKKKPNTQKKQKPIDRTGSLF</sequence>
<dbReference type="Proteomes" id="UP000526302">
    <property type="component" value="Unassembled WGS sequence"/>
</dbReference>
<feature type="compositionally biased region" description="Basic residues" evidence="1">
    <location>
        <begin position="302"/>
        <end position="313"/>
    </location>
</feature>
<comment type="caution">
    <text evidence="2">The sequence shown here is derived from an EMBL/GenBank/DDBJ whole genome shotgun (WGS) entry which is preliminary data.</text>
</comment>
<evidence type="ECO:0000256" key="1">
    <source>
        <dbReference type="SAM" id="MobiDB-lite"/>
    </source>
</evidence>
<proteinExistence type="predicted"/>